<evidence type="ECO:0000313" key="3">
    <source>
        <dbReference type="EMBL" id="KHJ84278.1"/>
    </source>
</evidence>
<keyword evidence="4" id="KW-1185">Reference proteome</keyword>
<dbReference type="GO" id="GO:0050482">
    <property type="term" value="P:arachidonate secretion"/>
    <property type="evidence" value="ECO:0007669"/>
    <property type="project" value="InterPro"/>
</dbReference>
<feature type="non-terminal residue" evidence="3">
    <location>
        <position position="65"/>
    </location>
</feature>
<accession>A0A0B1SG31</accession>
<feature type="domain" description="Phospholipase A2-like central" evidence="2">
    <location>
        <begin position="27"/>
        <end position="65"/>
    </location>
</feature>
<reference evidence="3 4" key="1">
    <citation type="submission" date="2014-03" db="EMBL/GenBank/DDBJ databases">
        <title>Draft genome of the hookworm Oesophagostomum dentatum.</title>
        <authorList>
            <person name="Mitreva M."/>
        </authorList>
    </citation>
    <scope>NUCLEOTIDE SEQUENCE [LARGE SCALE GENOMIC DNA]</scope>
    <source>
        <strain evidence="3 4">OD-Hann</strain>
    </source>
</reference>
<dbReference type="GO" id="GO:0006644">
    <property type="term" value="P:phospholipid metabolic process"/>
    <property type="evidence" value="ECO:0007669"/>
    <property type="project" value="InterPro"/>
</dbReference>
<dbReference type="Proteomes" id="UP000053660">
    <property type="component" value="Unassembled WGS sequence"/>
</dbReference>
<feature type="signal peptide" evidence="1">
    <location>
        <begin position="1"/>
        <end position="16"/>
    </location>
</feature>
<dbReference type="AlphaFoldDB" id="A0A0B1SG31"/>
<dbReference type="GO" id="GO:0004623">
    <property type="term" value="F:phospholipase A2 activity"/>
    <property type="evidence" value="ECO:0007669"/>
    <property type="project" value="InterPro"/>
</dbReference>
<gene>
    <name evidence="3" type="ORF">OESDEN_16011</name>
</gene>
<dbReference type="OrthoDB" id="5839847at2759"/>
<dbReference type="Pfam" id="PF00068">
    <property type="entry name" value="Phospholip_A2_1"/>
    <property type="match status" value="1"/>
</dbReference>
<feature type="chain" id="PRO_5002082459" description="Phospholipase A2-like central domain-containing protein" evidence="1">
    <location>
        <begin position="17"/>
        <end position="65"/>
    </location>
</feature>
<keyword evidence="1" id="KW-0732">Signal</keyword>
<evidence type="ECO:0000256" key="1">
    <source>
        <dbReference type="SAM" id="SignalP"/>
    </source>
</evidence>
<dbReference type="Gene3D" id="1.20.90.10">
    <property type="entry name" value="Phospholipase A2 domain"/>
    <property type="match status" value="1"/>
</dbReference>
<proteinExistence type="predicted"/>
<evidence type="ECO:0000313" key="4">
    <source>
        <dbReference type="Proteomes" id="UP000053660"/>
    </source>
</evidence>
<name>A0A0B1SG31_OESDE</name>
<dbReference type="EMBL" id="KN569287">
    <property type="protein sequence ID" value="KHJ84278.1"/>
    <property type="molecule type" value="Genomic_DNA"/>
</dbReference>
<dbReference type="SUPFAM" id="SSF48619">
    <property type="entry name" value="Phospholipase A2, PLA2"/>
    <property type="match status" value="1"/>
</dbReference>
<organism evidence="3 4">
    <name type="scientific">Oesophagostomum dentatum</name>
    <name type="common">Nodular worm</name>
    <dbReference type="NCBI Taxonomy" id="61180"/>
    <lineage>
        <taxon>Eukaryota</taxon>
        <taxon>Metazoa</taxon>
        <taxon>Ecdysozoa</taxon>
        <taxon>Nematoda</taxon>
        <taxon>Chromadorea</taxon>
        <taxon>Rhabditida</taxon>
        <taxon>Rhabditina</taxon>
        <taxon>Rhabditomorpha</taxon>
        <taxon>Strongyloidea</taxon>
        <taxon>Strongylidae</taxon>
        <taxon>Oesophagostomum</taxon>
    </lineage>
</organism>
<sequence length="65" mass="7154">MMAIALLLLFSSMVAARSKPKPAVNALWNLEEISECVLHYTPLVYNNYGCWCGVGGSHDPVDEID</sequence>
<dbReference type="InterPro" id="IPR036444">
    <property type="entry name" value="PLipase_A2_dom_sf"/>
</dbReference>
<dbReference type="InterPro" id="IPR016090">
    <property type="entry name" value="PLA2-like_dom"/>
</dbReference>
<protein>
    <recommendedName>
        <fullName evidence="2">Phospholipase A2-like central domain-containing protein</fullName>
    </recommendedName>
</protein>
<evidence type="ECO:0000259" key="2">
    <source>
        <dbReference type="Pfam" id="PF00068"/>
    </source>
</evidence>